<dbReference type="SUPFAM" id="SSF117839">
    <property type="entry name" value="WWE domain"/>
    <property type="match status" value="1"/>
</dbReference>
<evidence type="ECO:0000313" key="17">
    <source>
        <dbReference type="Proteomes" id="UP000838412"/>
    </source>
</evidence>
<dbReference type="Pfam" id="PF02825">
    <property type="entry name" value="WWE"/>
    <property type="match status" value="1"/>
</dbReference>
<proteinExistence type="inferred from homology"/>
<dbReference type="Gene3D" id="3.30.1370.210">
    <property type="match status" value="1"/>
</dbReference>
<dbReference type="PROSITE" id="PS50918">
    <property type="entry name" value="WWE"/>
    <property type="match status" value="1"/>
</dbReference>
<dbReference type="Gene3D" id="3.90.228.10">
    <property type="match status" value="1"/>
</dbReference>
<name>A0A8K0A706_BRALA</name>
<feature type="region of interest" description="Disordered" evidence="12">
    <location>
        <begin position="113"/>
        <end position="143"/>
    </location>
</feature>
<keyword evidence="9" id="KW-0539">Nucleus</keyword>
<dbReference type="Proteomes" id="UP000838412">
    <property type="component" value="Chromosome 7"/>
</dbReference>
<dbReference type="InterPro" id="IPR004170">
    <property type="entry name" value="WWE_dom"/>
</dbReference>
<evidence type="ECO:0000256" key="10">
    <source>
        <dbReference type="ARBA" id="ARBA00024347"/>
    </source>
</evidence>
<evidence type="ECO:0000256" key="2">
    <source>
        <dbReference type="ARBA" id="ARBA00004496"/>
    </source>
</evidence>
<dbReference type="SMART" id="SM00356">
    <property type="entry name" value="ZnF_C3H1"/>
    <property type="match status" value="2"/>
</dbReference>
<dbReference type="EMBL" id="OV696692">
    <property type="protein sequence ID" value="CAH1268980.1"/>
    <property type="molecule type" value="Genomic_DNA"/>
</dbReference>
<keyword evidence="4" id="KW-0597">Phosphoprotein</keyword>
<evidence type="ECO:0000259" key="13">
    <source>
        <dbReference type="PROSITE" id="PS50103"/>
    </source>
</evidence>
<dbReference type="AlphaFoldDB" id="A0A8K0A706"/>
<evidence type="ECO:0000313" key="16">
    <source>
        <dbReference type="EMBL" id="CAH1268980.1"/>
    </source>
</evidence>
<dbReference type="PANTHER" id="PTHR45740">
    <property type="entry name" value="POLY [ADP-RIBOSE] POLYMERASE"/>
    <property type="match status" value="1"/>
</dbReference>
<feature type="domain" description="C3H1-type" evidence="13">
    <location>
        <begin position="27"/>
        <end position="53"/>
    </location>
</feature>
<organism evidence="16 17">
    <name type="scientific">Branchiostoma lanceolatum</name>
    <name type="common">Common lancelet</name>
    <name type="synonym">Amphioxus lanceolatum</name>
    <dbReference type="NCBI Taxonomy" id="7740"/>
    <lineage>
        <taxon>Eukaryota</taxon>
        <taxon>Metazoa</taxon>
        <taxon>Chordata</taxon>
        <taxon>Cephalochordata</taxon>
        <taxon>Leptocardii</taxon>
        <taxon>Amphioxiformes</taxon>
        <taxon>Branchiostomatidae</taxon>
        <taxon>Branchiostoma</taxon>
    </lineage>
</organism>
<evidence type="ECO:0000259" key="15">
    <source>
        <dbReference type="PROSITE" id="PS51059"/>
    </source>
</evidence>
<evidence type="ECO:0000256" key="4">
    <source>
        <dbReference type="ARBA" id="ARBA00022553"/>
    </source>
</evidence>
<dbReference type="GO" id="GO:0003950">
    <property type="term" value="F:NAD+ poly-ADP-ribosyltransferase activity"/>
    <property type="evidence" value="ECO:0007669"/>
    <property type="project" value="InterPro"/>
</dbReference>
<comment type="similarity">
    <text evidence="10">Belongs to the ARTD/PARP family.</text>
</comment>
<dbReference type="PROSITE" id="PS50103">
    <property type="entry name" value="ZF_C3H1"/>
    <property type="match status" value="3"/>
</dbReference>
<dbReference type="Pfam" id="PF25261">
    <property type="entry name" value="zf-CCCH_PARP12"/>
    <property type="match status" value="1"/>
</dbReference>
<keyword evidence="7 11" id="KW-0863">Zinc-finger</keyword>
<feature type="region of interest" description="Disordered" evidence="12">
    <location>
        <begin position="1"/>
        <end position="27"/>
    </location>
</feature>
<feature type="zinc finger region" description="C3H1-type" evidence="11">
    <location>
        <begin position="54"/>
        <end position="77"/>
    </location>
</feature>
<dbReference type="InterPro" id="IPR012317">
    <property type="entry name" value="Poly(ADP-ribose)pol_cat_dom"/>
</dbReference>
<keyword evidence="17" id="KW-1185">Reference proteome</keyword>
<feature type="region of interest" description="Disordered" evidence="12">
    <location>
        <begin position="356"/>
        <end position="396"/>
    </location>
</feature>
<reference evidence="16" key="1">
    <citation type="submission" date="2022-01" db="EMBL/GenBank/DDBJ databases">
        <authorList>
            <person name="Braso-Vives M."/>
        </authorList>
    </citation>
    <scope>NUCLEOTIDE SEQUENCE</scope>
</reference>
<evidence type="ECO:0000259" key="14">
    <source>
        <dbReference type="PROSITE" id="PS50918"/>
    </source>
</evidence>
<keyword evidence="3" id="KW-0963">Cytoplasm</keyword>
<dbReference type="GO" id="GO:0008270">
    <property type="term" value="F:zinc ion binding"/>
    <property type="evidence" value="ECO:0007669"/>
    <property type="project" value="UniProtKB-KW"/>
</dbReference>
<evidence type="ECO:0000256" key="1">
    <source>
        <dbReference type="ARBA" id="ARBA00004123"/>
    </source>
</evidence>
<feature type="domain" description="C3H1-type" evidence="13">
    <location>
        <begin position="54"/>
        <end position="77"/>
    </location>
</feature>
<evidence type="ECO:0000256" key="5">
    <source>
        <dbReference type="ARBA" id="ARBA00022723"/>
    </source>
</evidence>
<evidence type="ECO:0000256" key="11">
    <source>
        <dbReference type="PROSITE-ProRule" id="PRU00723"/>
    </source>
</evidence>
<feature type="compositionally biased region" description="Gly residues" evidence="12">
    <location>
        <begin position="131"/>
        <end position="143"/>
    </location>
</feature>
<dbReference type="GO" id="GO:0005634">
    <property type="term" value="C:nucleus"/>
    <property type="evidence" value="ECO:0007669"/>
    <property type="project" value="UniProtKB-SubCell"/>
</dbReference>
<feature type="zinc finger region" description="C3H1-type" evidence="11">
    <location>
        <begin position="144"/>
        <end position="171"/>
    </location>
</feature>
<dbReference type="Gene3D" id="3.30.720.50">
    <property type="match status" value="1"/>
</dbReference>
<comment type="subcellular location">
    <subcellularLocation>
        <location evidence="2">Cytoplasm</location>
    </subcellularLocation>
    <subcellularLocation>
        <location evidence="1">Nucleus</location>
    </subcellularLocation>
</comment>
<dbReference type="InterPro" id="IPR051712">
    <property type="entry name" value="ARTD-AVP"/>
</dbReference>
<evidence type="ECO:0000256" key="7">
    <source>
        <dbReference type="ARBA" id="ARBA00022771"/>
    </source>
</evidence>
<feature type="domain" description="C3H1-type" evidence="13">
    <location>
        <begin position="144"/>
        <end position="171"/>
    </location>
</feature>
<dbReference type="InterPro" id="IPR037197">
    <property type="entry name" value="WWE_dom_sf"/>
</dbReference>
<evidence type="ECO:0000256" key="9">
    <source>
        <dbReference type="ARBA" id="ARBA00023242"/>
    </source>
</evidence>
<evidence type="ECO:0000256" key="12">
    <source>
        <dbReference type="SAM" id="MobiDB-lite"/>
    </source>
</evidence>
<accession>A0A8K0A706</accession>
<dbReference type="OrthoDB" id="6133115at2759"/>
<dbReference type="InterPro" id="IPR057602">
    <property type="entry name" value="Zfn-CCCH_PARP12"/>
</dbReference>
<dbReference type="PANTHER" id="PTHR45740:SF2">
    <property type="entry name" value="POLY [ADP-RIBOSE] POLYMERASE"/>
    <property type="match status" value="1"/>
</dbReference>
<feature type="zinc finger region" description="C3H1-type" evidence="11">
    <location>
        <begin position="27"/>
        <end position="53"/>
    </location>
</feature>
<keyword evidence="8 11" id="KW-0862">Zinc</keyword>
<keyword evidence="6" id="KW-0677">Repeat</keyword>
<gene>
    <name evidence="16" type="primary">PARP12</name>
    <name evidence="16" type="ORF">BLAG_LOCUS21750</name>
</gene>
<dbReference type="GO" id="GO:1990404">
    <property type="term" value="F:NAD+-protein mono-ADP-ribosyltransferase activity"/>
    <property type="evidence" value="ECO:0007669"/>
    <property type="project" value="TreeGrafter"/>
</dbReference>
<sequence length="590" mass="66111">MAGRGRQPSHRPPSGGVGRGRPPSGSPRLPAACTWYNNRGRGCSKGHTCTFLHVCQFYLKGGCRFGAQHCAFSHNLHDAQPMEVLSRFGIDTSKPESFLHEMFVSPGVAQQVRSAQPSGRVGARGRTPSGGELGSSRHGGGDAGRGTEICTFNLRNRCSFGDTCHNWHCPMPYQWQSRHAGDDTKDWKDYSAKMNIAIEKQFSDVINGDVCLLGSNNKPLYVLKFKDMKTRPPQDASSLLRRLGLDPMAKDKDYDVRRLSTPSWGAKPAGYPFVTEWLWYWQDVDGTWVEYGQMNTSGADRGQSSLTSQDIEERYQDQPDAELTFNTQHHQYVLRLRGMQQENVIYKTKRDVRRRPKFVSEDDVTNPRRNKPTARRRLTSGSSGADDSLPAHWGAMAEDGDDYDEVALTPSGQTAGEYQQVKTLFEQQGMPGTPIINIKRVQNPYLWSAYVRKKAQMKKQNGGTDPEERQLFHGTRPEVVDAICLQNFDWRLSGTSTGAAYGQGSYFSTSSKYSNDYAQQMSCGRRTMFVAKVLVGSYTKGKSNLRRPPSLNPSEPLGKTFDSCVNSRSDPKIFVIFDGAQCYPEYLIEY</sequence>
<dbReference type="SUPFAM" id="SSF56399">
    <property type="entry name" value="ADP-ribosylation"/>
    <property type="match status" value="1"/>
</dbReference>
<feature type="domain" description="WWE" evidence="14">
    <location>
        <begin position="264"/>
        <end position="354"/>
    </location>
</feature>
<feature type="domain" description="PARP catalytic" evidence="15">
    <location>
        <begin position="389"/>
        <end position="590"/>
    </location>
</feature>
<keyword evidence="5 11" id="KW-0479">Metal-binding</keyword>
<dbReference type="InterPro" id="IPR000571">
    <property type="entry name" value="Znf_CCCH"/>
</dbReference>
<dbReference type="CDD" id="cd01439">
    <property type="entry name" value="TCCD_inducible_PARP_like"/>
    <property type="match status" value="1"/>
</dbReference>
<protein>
    <submittedName>
        <fullName evidence="16">PARP12 protein</fullName>
    </submittedName>
</protein>
<feature type="compositionally biased region" description="Basic residues" evidence="12">
    <location>
        <begin position="368"/>
        <end position="378"/>
    </location>
</feature>
<evidence type="ECO:0000256" key="6">
    <source>
        <dbReference type="ARBA" id="ARBA00022737"/>
    </source>
</evidence>
<dbReference type="PROSITE" id="PS51059">
    <property type="entry name" value="PARP_CATALYTIC"/>
    <property type="match status" value="1"/>
</dbReference>
<evidence type="ECO:0000256" key="3">
    <source>
        <dbReference type="ARBA" id="ARBA00022490"/>
    </source>
</evidence>
<evidence type="ECO:0000256" key="8">
    <source>
        <dbReference type="ARBA" id="ARBA00022833"/>
    </source>
</evidence>
<dbReference type="Pfam" id="PF00644">
    <property type="entry name" value="PARP"/>
    <property type="match status" value="1"/>
</dbReference>